<organism evidence="2 3">
    <name type="scientific">Phyllobacterium phragmitis</name>
    <dbReference type="NCBI Taxonomy" id="2670329"/>
    <lineage>
        <taxon>Bacteria</taxon>
        <taxon>Pseudomonadati</taxon>
        <taxon>Pseudomonadota</taxon>
        <taxon>Alphaproteobacteria</taxon>
        <taxon>Hyphomicrobiales</taxon>
        <taxon>Phyllobacteriaceae</taxon>
        <taxon>Phyllobacterium</taxon>
    </lineage>
</organism>
<protein>
    <submittedName>
        <fullName evidence="2">Uncharacterized protein</fullName>
    </submittedName>
</protein>
<feature type="region of interest" description="Disordered" evidence="1">
    <location>
        <begin position="146"/>
        <end position="168"/>
    </location>
</feature>
<proteinExistence type="predicted"/>
<name>A0ABQ0H6X4_9HYPH</name>
<evidence type="ECO:0000313" key="3">
    <source>
        <dbReference type="Proteomes" id="UP001628091"/>
    </source>
</evidence>
<keyword evidence="3" id="KW-1185">Reference proteome</keyword>
<reference evidence="2 3" key="1">
    <citation type="submission" date="2024-10" db="EMBL/GenBank/DDBJ databases">
        <title>Isolation, draft genome sequencing and identification of Phyllobacterium sp. NSA23, isolated from leaf soil.</title>
        <authorList>
            <person name="Akita H."/>
        </authorList>
    </citation>
    <scope>NUCLEOTIDE SEQUENCE [LARGE SCALE GENOMIC DNA]</scope>
    <source>
        <strain evidence="2 3">NSA23</strain>
    </source>
</reference>
<dbReference type="Proteomes" id="UP001628091">
    <property type="component" value="Unassembled WGS sequence"/>
</dbReference>
<gene>
    <name evidence="2" type="ORF">PPNSA23_45980</name>
</gene>
<evidence type="ECO:0000313" key="2">
    <source>
        <dbReference type="EMBL" id="GAB1584655.1"/>
    </source>
</evidence>
<sequence>MAGALVLAFAATLIAGCRDMPAENYVEVNGRLFVFNYRNAIATYLVTLAKLRPLPEGAEFDAAFENPAGGPPLTKRQTIWPALDKITVESPPIQCVVADRPYQVTIRILDGNGEELQRVETTLVSNTDQSVLPDRPLVVGPFYDPNPELAGHPDGKLPQGNDIACPAR</sequence>
<dbReference type="EMBL" id="BAAFZP010000002">
    <property type="protein sequence ID" value="GAB1584655.1"/>
    <property type="molecule type" value="Genomic_DNA"/>
</dbReference>
<evidence type="ECO:0000256" key="1">
    <source>
        <dbReference type="SAM" id="MobiDB-lite"/>
    </source>
</evidence>
<accession>A0ABQ0H6X4</accession>
<comment type="caution">
    <text evidence="2">The sequence shown here is derived from an EMBL/GenBank/DDBJ whole genome shotgun (WGS) entry which is preliminary data.</text>
</comment>